<evidence type="ECO:0000256" key="4">
    <source>
        <dbReference type="PROSITE-ProRule" id="PRU00027"/>
    </source>
</evidence>
<keyword evidence="3" id="KW-0862">Zinc</keyword>
<keyword evidence="1" id="KW-0479">Metal-binding</keyword>
<evidence type="ECO:0000256" key="1">
    <source>
        <dbReference type="ARBA" id="ARBA00022723"/>
    </source>
</evidence>
<dbReference type="SUPFAM" id="SSF57667">
    <property type="entry name" value="beta-beta-alpha zinc fingers"/>
    <property type="match status" value="1"/>
</dbReference>
<reference evidence="7 8" key="1">
    <citation type="submission" date="2021-06" db="EMBL/GenBank/DDBJ databases">
        <authorList>
            <person name="Palmer J.M."/>
        </authorList>
    </citation>
    <scope>NUCLEOTIDE SEQUENCE [LARGE SCALE GENOMIC DNA]</scope>
    <source>
        <strain evidence="7 8">XC_2019</strain>
        <tissue evidence="7">Muscle</tissue>
    </source>
</reference>
<feature type="domain" description="BED-type" evidence="6">
    <location>
        <begin position="16"/>
        <end position="58"/>
    </location>
</feature>
<dbReference type="InterPro" id="IPR036236">
    <property type="entry name" value="Znf_C2H2_sf"/>
</dbReference>
<gene>
    <name evidence="7" type="ORF">XENOCAPTIV_006445</name>
</gene>
<dbReference type="PROSITE" id="PS50808">
    <property type="entry name" value="ZF_BED"/>
    <property type="match status" value="1"/>
</dbReference>
<evidence type="ECO:0000313" key="7">
    <source>
        <dbReference type="EMBL" id="MEQ2207046.1"/>
    </source>
</evidence>
<sequence length="129" mass="14589">MMSVAAGINKTSMADRKCSKVWFHFSKCGADYVRCNICDAMCKACSRNTSNLRKHLQHFPYYYSRGAPRQPDSPSLNGKSRSTQISPSVSCPGPDMQLKSSHHRIKVFDLAWLSEVKLSPWIYKNELGN</sequence>
<dbReference type="Pfam" id="PF02892">
    <property type="entry name" value="zf-BED"/>
    <property type="match status" value="1"/>
</dbReference>
<evidence type="ECO:0000256" key="2">
    <source>
        <dbReference type="ARBA" id="ARBA00022771"/>
    </source>
</evidence>
<evidence type="ECO:0000256" key="3">
    <source>
        <dbReference type="ARBA" id="ARBA00022833"/>
    </source>
</evidence>
<comment type="caution">
    <text evidence="7">The sequence shown here is derived from an EMBL/GenBank/DDBJ whole genome shotgun (WGS) entry which is preliminary data.</text>
</comment>
<dbReference type="InterPro" id="IPR003656">
    <property type="entry name" value="Znf_BED"/>
</dbReference>
<keyword evidence="2 4" id="KW-0863">Zinc-finger</keyword>
<evidence type="ECO:0000259" key="6">
    <source>
        <dbReference type="PROSITE" id="PS50808"/>
    </source>
</evidence>
<keyword evidence="8" id="KW-1185">Reference proteome</keyword>
<feature type="region of interest" description="Disordered" evidence="5">
    <location>
        <begin position="63"/>
        <end position="97"/>
    </location>
</feature>
<dbReference type="EMBL" id="JAHRIN010043724">
    <property type="protein sequence ID" value="MEQ2207046.1"/>
    <property type="molecule type" value="Genomic_DNA"/>
</dbReference>
<feature type="compositionally biased region" description="Polar residues" evidence="5">
    <location>
        <begin position="72"/>
        <end position="89"/>
    </location>
</feature>
<proteinExistence type="predicted"/>
<evidence type="ECO:0000313" key="8">
    <source>
        <dbReference type="Proteomes" id="UP001434883"/>
    </source>
</evidence>
<organism evidence="7 8">
    <name type="scientific">Xenoophorus captivus</name>
    <dbReference type="NCBI Taxonomy" id="1517983"/>
    <lineage>
        <taxon>Eukaryota</taxon>
        <taxon>Metazoa</taxon>
        <taxon>Chordata</taxon>
        <taxon>Craniata</taxon>
        <taxon>Vertebrata</taxon>
        <taxon>Euteleostomi</taxon>
        <taxon>Actinopterygii</taxon>
        <taxon>Neopterygii</taxon>
        <taxon>Teleostei</taxon>
        <taxon>Neoteleostei</taxon>
        <taxon>Acanthomorphata</taxon>
        <taxon>Ovalentaria</taxon>
        <taxon>Atherinomorphae</taxon>
        <taxon>Cyprinodontiformes</taxon>
        <taxon>Goodeidae</taxon>
        <taxon>Xenoophorus</taxon>
    </lineage>
</organism>
<dbReference type="Proteomes" id="UP001434883">
    <property type="component" value="Unassembled WGS sequence"/>
</dbReference>
<name>A0ABV0RFX6_9TELE</name>
<evidence type="ECO:0000256" key="5">
    <source>
        <dbReference type="SAM" id="MobiDB-lite"/>
    </source>
</evidence>
<protein>
    <recommendedName>
        <fullName evidence="6">BED-type domain-containing protein</fullName>
    </recommendedName>
</protein>
<dbReference type="SMART" id="SM00614">
    <property type="entry name" value="ZnF_BED"/>
    <property type="match status" value="1"/>
</dbReference>
<accession>A0ABV0RFX6</accession>